<name>A0ABQ9E819_TEGGR</name>
<feature type="region of interest" description="Disordered" evidence="1">
    <location>
        <begin position="566"/>
        <end position="586"/>
    </location>
</feature>
<sequence>MMEKEEKLVSIKDTSDSRWLTVRGINTIHQIGLGQDGGLKSYLLYKDDSDADRDDDDDDEKEDSLCVNLFQISICDTGGVMISPTNKDLHCFINGEELVSEINLVSGSIIMIADKKLKIVDGPPIKERKKLPPTPGFVQSAAPPPKPHRNNQDESKYVLPLPPSSTITDNAELSDWHLVHSPIIDVEIIHNLETPEKLGSMAASFLSRQIHLYTDTKLSISATDEIFKFLQNVAVHQRSLLLTYLTEMSKSYEEMPESERDRPVHSPAIRLLVEILRQFLDPLSHVVLCLQMIRTFSHFHKNVIELVQCKSTPAILGCMAVYKDVEEVQEYGLDILAKIATYKNQLNEKLPIRETGVEMILRTIEHHHTNVDIVQPGCRTLTRLTSNIEETLHQLLDSEYQFCSEVEEAIETYEALLKHIFEQAIPIVQDALQQFPNNLSVSKEGRHFLFNSSKMTALKAKKKNRLVSSFSEKDEDNCSMDDSDSIYMPMADVFMKVDATENTKGILKTPDSFEIVENSQLHQDRKVRFVDDDNPDSYTSSDANSSDSDGERNIVPVLEIQETKILDKTDHLLPPLPPPPLSQQTS</sequence>
<dbReference type="InterPro" id="IPR016024">
    <property type="entry name" value="ARM-type_fold"/>
</dbReference>
<dbReference type="Proteomes" id="UP001217089">
    <property type="component" value="Unassembled WGS sequence"/>
</dbReference>
<dbReference type="InterPro" id="IPR011989">
    <property type="entry name" value="ARM-like"/>
</dbReference>
<keyword evidence="3" id="KW-1185">Reference proteome</keyword>
<gene>
    <name evidence="2" type="ORF">KUTeg_020490</name>
</gene>
<accession>A0ABQ9E819</accession>
<proteinExistence type="predicted"/>
<feature type="compositionally biased region" description="Low complexity" evidence="1">
    <location>
        <begin position="536"/>
        <end position="547"/>
    </location>
</feature>
<organism evidence="2 3">
    <name type="scientific">Tegillarca granosa</name>
    <name type="common">Malaysian cockle</name>
    <name type="synonym">Anadara granosa</name>
    <dbReference type="NCBI Taxonomy" id="220873"/>
    <lineage>
        <taxon>Eukaryota</taxon>
        <taxon>Metazoa</taxon>
        <taxon>Spiralia</taxon>
        <taxon>Lophotrochozoa</taxon>
        <taxon>Mollusca</taxon>
        <taxon>Bivalvia</taxon>
        <taxon>Autobranchia</taxon>
        <taxon>Pteriomorphia</taxon>
        <taxon>Arcoida</taxon>
        <taxon>Arcoidea</taxon>
        <taxon>Arcidae</taxon>
        <taxon>Tegillarca</taxon>
    </lineage>
</organism>
<feature type="region of interest" description="Disordered" evidence="1">
    <location>
        <begin position="124"/>
        <end position="156"/>
    </location>
</feature>
<feature type="compositionally biased region" description="Pro residues" evidence="1">
    <location>
        <begin position="574"/>
        <end position="586"/>
    </location>
</feature>
<feature type="region of interest" description="Disordered" evidence="1">
    <location>
        <begin position="524"/>
        <end position="554"/>
    </location>
</feature>
<evidence type="ECO:0000313" key="3">
    <source>
        <dbReference type="Proteomes" id="UP001217089"/>
    </source>
</evidence>
<dbReference type="EMBL" id="JARBDR010000918">
    <property type="protein sequence ID" value="KAJ8301503.1"/>
    <property type="molecule type" value="Genomic_DNA"/>
</dbReference>
<evidence type="ECO:0000256" key="1">
    <source>
        <dbReference type="SAM" id="MobiDB-lite"/>
    </source>
</evidence>
<evidence type="ECO:0000313" key="2">
    <source>
        <dbReference type="EMBL" id="KAJ8301503.1"/>
    </source>
</evidence>
<dbReference type="Gene3D" id="1.25.10.10">
    <property type="entry name" value="Leucine-rich Repeat Variant"/>
    <property type="match status" value="1"/>
</dbReference>
<comment type="caution">
    <text evidence="2">The sequence shown here is derived from an EMBL/GenBank/DDBJ whole genome shotgun (WGS) entry which is preliminary data.</text>
</comment>
<protein>
    <submittedName>
        <fullName evidence="2">Uncharacterized protein</fullName>
    </submittedName>
</protein>
<dbReference type="SUPFAM" id="SSF48371">
    <property type="entry name" value="ARM repeat"/>
    <property type="match status" value="1"/>
</dbReference>
<reference evidence="2 3" key="1">
    <citation type="submission" date="2022-12" db="EMBL/GenBank/DDBJ databases">
        <title>Chromosome-level genome of Tegillarca granosa.</title>
        <authorList>
            <person name="Kim J."/>
        </authorList>
    </citation>
    <scope>NUCLEOTIDE SEQUENCE [LARGE SCALE GENOMIC DNA]</scope>
    <source>
        <strain evidence="2">Teg-2019</strain>
        <tissue evidence="2">Adductor muscle</tissue>
    </source>
</reference>